<dbReference type="InterPro" id="IPR013328">
    <property type="entry name" value="6PGD_dom2"/>
</dbReference>
<dbReference type="PANTHER" id="PTHR43060:SF15">
    <property type="entry name" value="3-HYDROXYISOBUTYRATE DEHYDROGENASE-LIKE 1, MITOCHONDRIAL-RELATED"/>
    <property type="match status" value="1"/>
</dbReference>
<dbReference type="STRING" id="871963.Desdi_0791"/>
<dbReference type="PROSITE" id="PS00895">
    <property type="entry name" value="3_HYDROXYISOBUT_DH"/>
    <property type="match status" value="1"/>
</dbReference>
<organism evidence="7 8">
    <name type="scientific">Desulfitobacterium dichloroeliminans (strain LMG P-21439 / DCA1)</name>
    <dbReference type="NCBI Taxonomy" id="871963"/>
    <lineage>
        <taxon>Bacteria</taxon>
        <taxon>Bacillati</taxon>
        <taxon>Bacillota</taxon>
        <taxon>Clostridia</taxon>
        <taxon>Eubacteriales</taxon>
        <taxon>Desulfitobacteriaceae</taxon>
        <taxon>Desulfitobacterium</taxon>
    </lineage>
</organism>
<dbReference type="InterPro" id="IPR029154">
    <property type="entry name" value="HIBADH-like_NADP-bd"/>
</dbReference>
<dbReference type="PANTHER" id="PTHR43060">
    <property type="entry name" value="3-HYDROXYISOBUTYRATE DEHYDROGENASE-LIKE 1, MITOCHONDRIAL-RELATED"/>
    <property type="match status" value="1"/>
</dbReference>
<dbReference type="Gene3D" id="3.40.50.720">
    <property type="entry name" value="NAD(P)-binding Rossmann-like Domain"/>
    <property type="match status" value="1"/>
</dbReference>
<feature type="domain" description="3-hydroxyisobutyrate dehydrogenase-like NAD-binding" evidence="6">
    <location>
        <begin position="163"/>
        <end position="282"/>
    </location>
</feature>
<dbReference type="Pfam" id="PF03446">
    <property type="entry name" value="NAD_binding_2"/>
    <property type="match status" value="1"/>
</dbReference>
<evidence type="ECO:0000259" key="5">
    <source>
        <dbReference type="Pfam" id="PF03446"/>
    </source>
</evidence>
<dbReference type="InterPro" id="IPR015815">
    <property type="entry name" value="HIBADH-related"/>
</dbReference>
<dbReference type="GO" id="GO:0051287">
    <property type="term" value="F:NAD binding"/>
    <property type="evidence" value="ECO:0007669"/>
    <property type="project" value="InterPro"/>
</dbReference>
<dbReference type="KEGG" id="ddl:Desdi_0791"/>
<feature type="active site" evidence="4">
    <location>
        <position position="169"/>
    </location>
</feature>
<dbReference type="InterPro" id="IPR008927">
    <property type="entry name" value="6-PGluconate_DH-like_C_sf"/>
</dbReference>
<proteinExistence type="inferred from homology"/>
<dbReference type="EMBL" id="CP003344">
    <property type="protein sequence ID" value="AGA68316.1"/>
    <property type="molecule type" value="Genomic_DNA"/>
</dbReference>
<evidence type="ECO:0000256" key="1">
    <source>
        <dbReference type="ARBA" id="ARBA00009080"/>
    </source>
</evidence>
<dbReference type="InterPro" id="IPR006115">
    <property type="entry name" value="6PGDH_NADP-bd"/>
</dbReference>
<dbReference type="GO" id="GO:0050661">
    <property type="term" value="F:NADP binding"/>
    <property type="evidence" value="ECO:0007669"/>
    <property type="project" value="InterPro"/>
</dbReference>
<sequence>MKLGFVGLGQMGKPMALNLLKSGKELIVYDQRPNSYLEFEEQGARVAKGLQDVAEADIIFCSLPNSEVVHQVLLGEEGLKQALRTGQIIVDTSTIKYNTTLDIAKELAARGVEFLDAPVSGMEARAKEGTLTMMCGGKQELFTKVTPYLQWMANKILYMGNSGSGQLTKLINQLLFDINGAALAEILPMSIKLGLDPEKVGEVVNSGTGRSYASEFFIPKILEGNFTEGYPMKHAYKDLVSGVEISSSLCIPMPVLCAATTTYQIALLKGLGDRDKGGMIGVFEDLLQVQYRKSTGKGGLG</sequence>
<dbReference type="GO" id="GO:0016054">
    <property type="term" value="P:organic acid catabolic process"/>
    <property type="evidence" value="ECO:0007669"/>
    <property type="project" value="UniProtKB-ARBA"/>
</dbReference>
<dbReference type="PIRSF" id="PIRSF000103">
    <property type="entry name" value="HIBADH"/>
    <property type="match status" value="1"/>
</dbReference>
<reference evidence="8" key="1">
    <citation type="submission" date="2012-02" db="EMBL/GenBank/DDBJ databases">
        <title>Complete sequence of Desulfitobacterium dichloroeliminans LMG P-21439.</title>
        <authorList>
            <person name="Lucas S."/>
            <person name="Han J."/>
            <person name="Lapidus A."/>
            <person name="Cheng J.-F."/>
            <person name="Goodwin L."/>
            <person name="Pitluck S."/>
            <person name="Peters L."/>
            <person name="Ovchinnikova G."/>
            <person name="Teshima H."/>
            <person name="Detter J.C."/>
            <person name="Han C."/>
            <person name="Tapia R."/>
            <person name="Land M."/>
            <person name="Hauser L."/>
            <person name="Kyrpides N."/>
            <person name="Ivanova N."/>
            <person name="Pagani I."/>
            <person name="Kruse T."/>
            <person name="de Vos W.M."/>
            <person name="Boon N."/>
            <person name="Smidt H."/>
            <person name="Woyke T."/>
        </authorList>
    </citation>
    <scope>NUCLEOTIDE SEQUENCE [LARGE SCALE GENOMIC DNA]</scope>
    <source>
        <strain evidence="8">LMG P-21439 / DCA1</strain>
    </source>
</reference>
<evidence type="ECO:0000313" key="7">
    <source>
        <dbReference type="EMBL" id="AGA68316.1"/>
    </source>
</evidence>
<evidence type="ECO:0000259" key="6">
    <source>
        <dbReference type="Pfam" id="PF14833"/>
    </source>
</evidence>
<name>L0F6N4_DESDL</name>
<accession>L0F6N4</accession>
<dbReference type="InterPro" id="IPR036291">
    <property type="entry name" value="NAD(P)-bd_dom_sf"/>
</dbReference>
<dbReference type="Proteomes" id="UP000010797">
    <property type="component" value="Chromosome"/>
</dbReference>
<dbReference type="SUPFAM" id="SSF48179">
    <property type="entry name" value="6-phosphogluconate dehydrogenase C-terminal domain-like"/>
    <property type="match status" value="1"/>
</dbReference>
<dbReference type="Pfam" id="PF14833">
    <property type="entry name" value="NAD_binding_11"/>
    <property type="match status" value="1"/>
</dbReference>
<dbReference type="eggNOG" id="COG2084">
    <property type="taxonomic scope" value="Bacteria"/>
</dbReference>
<gene>
    <name evidence="7" type="ordered locus">Desdi_0791</name>
</gene>
<dbReference type="SUPFAM" id="SSF51735">
    <property type="entry name" value="NAD(P)-binding Rossmann-fold domains"/>
    <property type="match status" value="1"/>
</dbReference>
<keyword evidence="2" id="KW-0560">Oxidoreductase</keyword>
<keyword evidence="3" id="KW-0520">NAD</keyword>
<protein>
    <submittedName>
        <fullName evidence="7">Beta-hydroxyacid dehydrogenase, 3-hydroxyisobutyrate dehydrogenase</fullName>
    </submittedName>
</protein>
<dbReference type="AlphaFoldDB" id="L0F6N4"/>
<evidence type="ECO:0000256" key="3">
    <source>
        <dbReference type="ARBA" id="ARBA00023027"/>
    </source>
</evidence>
<comment type="similarity">
    <text evidence="1">Belongs to the HIBADH-related family.</text>
</comment>
<dbReference type="GO" id="GO:0016491">
    <property type="term" value="F:oxidoreductase activity"/>
    <property type="evidence" value="ECO:0007669"/>
    <property type="project" value="UniProtKB-KW"/>
</dbReference>
<dbReference type="Gene3D" id="1.10.1040.10">
    <property type="entry name" value="N-(1-d-carboxylethyl)-l-norvaline Dehydrogenase, domain 2"/>
    <property type="match status" value="1"/>
</dbReference>
<dbReference type="InterPro" id="IPR002204">
    <property type="entry name" value="3-OH-isobutyrate_DH-rel_CS"/>
</dbReference>
<keyword evidence="8" id="KW-1185">Reference proteome</keyword>
<evidence type="ECO:0000256" key="2">
    <source>
        <dbReference type="ARBA" id="ARBA00023002"/>
    </source>
</evidence>
<dbReference type="RefSeq" id="WP_015261317.1">
    <property type="nucleotide sequence ID" value="NC_019903.1"/>
</dbReference>
<evidence type="ECO:0000313" key="8">
    <source>
        <dbReference type="Proteomes" id="UP000010797"/>
    </source>
</evidence>
<evidence type="ECO:0000256" key="4">
    <source>
        <dbReference type="PIRSR" id="PIRSR000103-1"/>
    </source>
</evidence>
<dbReference type="HOGENOM" id="CLU_035117_1_1_9"/>
<feature type="domain" description="6-phosphogluconate dehydrogenase NADP-binding" evidence="5">
    <location>
        <begin position="2"/>
        <end position="160"/>
    </location>
</feature>